<dbReference type="RefSeq" id="XP_047773981.1">
    <property type="nucleotide sequence ID" value="XM_047921837.1"/>
</dbReference>
<gene>
    <name evidence="1" type="ORF">C8Q71DRAFT_727211</name>
</gene>
<comment type="caution">
    <text evidence="1">The sequence shown here is derived from an EMBL/GenBank/DDBJ whole genome shotgun (WGS) entry which is preliminary data.</text>
</comment>
<protein>
    <submittedName>
        <fullName evidence="1">Uncharacterized protein</fullName>
    </submittedName>
</protein>
<name>A0ABQ8K1U6_9APHY</name>
<dbReference type="Proteomes" id="UP000814176">
    <property type="component" value="Unassembled WGS sequence"/>
</dbReference>
<reference evidence="1 2" key="1">
    <citation type="journal article" date="2021" name="Environ. Microbiol.">
        <title>Gene family expansions and transcriptome signatures uncover fungal adaptations to wood decay.</title>
        <authorList>
            <person name="Hage H."/>
            <person name="Miyauchi S."/>
            <person name="Viragh M."/>
            <person name="Drula E."/>
            <person name="Min B."/>
            <person name="Chaduli D."/>
            <person name="Navarro D."/>
            <person name="Favel A."/>
            <person name="Norest M."/>
            <person name="Lesage-Meessen L."/>
            <person name="Balint B."/>
            <person name="Merenyi Z."/>
            <person name="de Eugenio L."/>
            <person name="Morin E."/>
            <person name="Martinez A.T."/>
            <person name="Baldrian P."/>
            <person name="Stursova M."/>
            <person name="Martinez M.J."/>
            <person name="Novotny C."/>
            <person name="Magnuson J.K."/>
            <person name="Spatafora J.W."/>
            <person name="Maurice S."/>
            <person name="Pangilinan J."/>
            <person name="Andreopoulos W."/>
            <person name="LaButti K."/>
            <person name="Hundley H."/>
            <person name="Na H."/>
            <person name="Kuo A."/>
            <person name="Barry K."/>
            <person name="Lipzen A."/>
            <person name="Henrissat B."/>
            <person name="Riley R."/>
            <person name="Ahrendt S."/>
            <person name="Nagy L.G."/>
            <person name="Grigoriev I.V."/>
            <person name="Martin F."/>
            <person name="Rosso M.N."/>
        </authorList>
    </citation>
    <scope>NUCLEOTIDE SEQUENCE [LARGE SCALE GENOMIC DNA]</scope>
    <source>
        <strain evidence="1 2">CIRM-BRFM 1785</strain>
    </source>
</reference>
<organism evidence="1 2">
    <name type="scientific">Rhodofomes roseus</name>
    <dbReference type="NCBI Taxonomy" id="34475"/>
    <lineage>
        <taxon>Eukaryota</taxon>
        <taxon>Fungi</taxon>
        <taxon>Dikarya</taxon>
        <taxon>Basidiomycota</taxon>
        <taxon>Agaricomycotina</taxon>
        <taxon>Agaricomycetes</taxon>
        <taxon>Polyporales</taxon>
        <taxon>Rhodofomes</taxon>
    </lineage>
</organism>
<proteinExistence type="predicted"/>
<dbReference type="GeneID" id="72002569"/>
<evidence type="ECO:0000313" key="2">
    <source>
        <dbReference type="Proteomes" id="UP000814176"/>
    </source>
</evidence>
<dbReference type="EMBL" id="JADCUA010000029">
    <property type="protein sequence ID" value="KAH9830720.1"/>
    <property type="molecule type" value="Genomic_DNA"/>
</dbReference>
<keyword evidence="2" id="KW-1185">Reference proteome</keyword>
<evidence type="ECO:0000313" key="1">
    <source>
        <dbReference type="EMBL" id="KAH9830720.1"/>
    </source>
</evidence>
<sequence length="151" mass="16768">MAVTDGAAVCRSGFLEMHQLILLGRVVKGRDRSVHVNNLGRGSFGPVSGVSGRANRKRFCTASDSREYVEISYLLVVRGLGQYLGMSYSQYSSVESLSRLSGYEVVAIVIMIEYDVQPARREGPKTRQDRQKGLSVTLKRFRVFGEQVICS</sequence>
<accession>A0ABQ8K1U6</accession>